<sequence>MNNSSSRSQRVFADEDFSSDQPALHVILTQASNPTEDALKEEQIFYYNDQESTHGTALNRNSTSQGYAQRSSVIENDLPADPLVYKTYITQEDEGELSGQSIEGYQPALLAIEEKNADSEQSHRPIEAKYHPILQICRKTKQIVSDFLLENDAPQYQRTYPQSVGHRTKRLKTYPVPEADSVPFFSKEEAIAANHMFQAMQLNCYRGNQVASSVPNSKKRKLWEITKDDYDTDQPYSVGFNLIAPPSSQFKDKGQTSLSSEHQDISSIPQFQEIHSHPSQEESKHPLPIDASEGTVRQAVNPRPSAEGQLVAKSTRASPRESIKPQQITSEENDPEMEYWHYPDGTVKVYSKKFIAVLNEHIDEFVTDHWQEFADHFEDEENIAIINRYIENLKIVTRANCFKDKLSFSLLEQDYLLAILIKKSNKIFGQKLKNIIVLPQDMKRIYTYRKALAIVYSQKELITARSYYWLRELLMGNIKLPWYEIYHFFFTVLIETLIICPRVYRFILEHFFHGQLLERYHTQLCLPKDNTDRPRLEKRLVSVQGDNERWSNYFMYLKGINKLEEYDFFGKKGICNIMDDPALSDIFLMPQEYTIRDELKIKLNGLKGKVGKYYTFFLEDDEERKARTDEIQRLERLNEAQKQRQISNQMTSLRKGPVDLAREQPALGRAALPAHVNNVSQIQSSSLRLNSQRLGQPPNQPLTSQPSPQLMAQLPGSSALQRVTQTPATRFCVPTPSNGIIISKQGKAAPSHQKNAQRK</sequence>
<accession>A0A8J8P0I7</accession>
<evidence type="ECO:0000256" key="1">
    <source>
        <dbReference type="SAM" id="MobiDB-lite"/>
    </source>
</evidence>
<feature type="region of interest" description="Disordered" evidence="1">
    <location>
        <begin position="735"/>
        <end position="759"/>
    </location>
</feature>
<dbReference type="AlphaFoldDB" id="A0A8J8P0I7"/>
<keyword evidence="3" id="KW-1185">Reference proteome</keyword>
<dbReference type="EMBL" id="RRYP01003692">
    <property type="protein sequence ID" value="TNV83574.1"/>
    <property type="molecule type" value="Genomic_DNA"/>
</dbReference>
<reference evidence="2" key="1">
    <citation type="submission" date="2019-06" db="EMBL/GenBank/DDBJ databases">
        <authorList>
            <person name="Zheng W."/>
        </authorList>
    </citation>
    <scope>NUCLEOTIDE SEQUENCE</scope>
    <source>
        <strain evidence="2">QDHG01</strain>
    </source>
</reference>
<dbReference type="Proteomes" id="UP000785679">
    <property type="component" value="Unassembled WGS sequence"/>
</dbReference>
<organism evidence="2 3">
    <name type="scientific">Halteria grandinella</name>
    <dbReference type="NCBI Taxonomy" id="5974"/>
    <lineage>
        <taxon>Eukaryota</taxon>
        <taxon>Sar</taxon>
        <taxon>Alveolata</taxon>
        <taxon>Ciliophora</taxon>
        <taxon>Intramacronucleata</taxon>
        <taxon>Spirotrichea</taxon>
        <taxon>Stichotrichia</taxon>
        <taxon>Sporadotrichida</taxon>
        <taxon>Halteriidae</taxon>
        <taxon>Halteria</taxon>
    </lineage>
</organism>
<evidence type="ECO:0000313" key="2">
    <source>
        <dbReference type="EMBL" id="TNV83574.1"/>
    </source>
</evidence>
<feature type="region of interest" description="Disordered" evidence="1">
    <location>
        <begin position="294"/>
        <end position="332"/>
    </location>
</feature>
<name>A0A8J8P0I7_HALGN</name>
<feature type="region of interest" description="Disordered" evidence="1">
    <location>
        <begin position="243"/>
        <end position="264"/>
    </location>
</feature>
<protein>
    <submittedName>
        <fullName evidence="2">Uncharacterized protein</fullName>
    </submittedName>
</protein>
<gene>
    <name evidence="2" type="ORF">FGO68_gene12662</name>
</gene>
<comment type="caution">
    <text evidence="2">The sequence shown here is derived from an EMBL/GenBank/DDBJ whole genome shotgun (WGS) entry which is preliminary data.</text>
</comment>
<evidence type="ECO:0000313" key="3">
    <source>
        <dbReference type="Proteomes" id="UP000785679"/>
    </source>
</evidence>
<feature type="compositionally biased region" description="Polar residues" evidence="1">
    <location>
        <begin position="255"/>
        <end position="264"/>
    </location>
</feature>
<proteinExistence type="predicted"/>